<accession>A0A8A4TXI3</accession>
<name>A0A8A4TXI3_SULCO</name>
<protein>
    <recommendedName>
        <fullName evidence="1">Contractile injection system tube protein N-terminal domain-containing protein</fullName>
    </recommendedName>
</protein>
<proteinExistence type="predicted"/>
<dbReference type="Pfam" id="PF19266">
    <property type="entry name" value="CIS_tube"/>
    <property type="match status" value="1"/>
</dbReference>
<keyword evidence="3" id="KW-1185">Reference proteome</keyword>
<organism evidence="2 3">
    <name type="scientific">Sulfidibacter corallicola</name>
    <dbReference type="NCBI Taxonomy" id="2818388"/>
    <lineage>
        <taxon>Bacteria</taxon>
        <taxon>Pseudomonadati</taxon>
        <taxon>Acidobacteriota</taxon>
        <taxon>Holophagae</taxon>
        <taxon>Acanthopleuribacterales</taxon>
        <taxon>Acanthopleuribacteraceae</taxon>
        <taxon>Sulfidibacter</taxon>
    </lineage>
</organism>
<dbReference type="RefSeq" id="WP_237384297.1">
    <property type="nucleotide sequence ID" value="NZ_CP071793.1"/>
</dbReference>
<dbReference type="InterPro" id="IPR045361">
    <property type="entry name" value="CIS_tube_prot_N"/>
</dbReference>
<feature type="domain" description="Contractile injection system tube protein N-terminal" evidence="1">
    <location>
        <begin position="18"/>
        <end position="148"/>
    </location>
</feature>
<gene>
    <name evidence="2" type="ORF">J3U87_17275</name>
</gene>
<dbReference type="EMBL" id="CP071793">
    <property type="protein sequence ID" value="QTD54200.1"/>
    <property type="molecule type" value="Genomic_DNA"/>
</dbReference>
<dbReference type="AlphaFoldDB" id="A0A8A4TXI3"/>
<evidence type="ECO:0000313" key="2">
    <source>
        <dbReference type="EMBL" id="QTD54200.1"/>
    </source>
</evidence>
<dbReference type="Proteomes" id="UP000663929">
    <property type="component" value="Chromosome"/>
</dbReference>
<reference evidence="2" key="1">
    <citation type="submission" date="2021-03" db="EMBL/GenBank/DDBJ databases">
        <title>Acanthopleuribacteraceae sp. M133.</title>
        <authorList>
            <person name="Wang G."/>
        </authorList>
    </citation>
    <scope>NUCLEOTIDE SEQUENCE</scope>
    <source>
        <strain evidence="2">M133</strain>
    </source>
</reference>
<evidence type="ECO:0000259" key="1">
    <source>
        <dbReference type="Pfam" id="PF19266"/>
    </source>
</evidence>
<evidence type="ECO:0000313" key="3">
    <source>
        <dbReference type="Proteomes" id="UP000663929"/>
    </source>
</evidence>
<sequence>MTWDTKEQQAFLVDIDTSERLAFQFNPNEIVDEKSTAYATIRIPGMSHPRYQFVAGEARRISVKIQLFKGPVRQQVAWLQSLCYPEHAGTMLKNAPHRVMLVYGQLYPGLVCIVKQVKARFFELFDRESLLPQRAEVDLTLEEYIERSVEVMEVRL</sequence>
<dbReference type="KEGG" id="scor:J3U87_17275"/>